<dbReference type="EMBL" id="SOML01000002">
    <property type="protein sequence ID" value="TFD97938.1"/>
    <property type="molecule type" value="Genomic_DNA"/>
</dbReference>
<dbReference type="InterPro" id="IPR030395">
    <property type="entry name" value="GP_PDE_dom"/>
</dbReference>
<keyword evidence="1" id="KW-0732">Signal</keyword>
<dbReference type="PANTHER" id="PTHR46211">
    <property type="entry name" value="GLYCEROPHOSPHORYL DIESTER PHOSPHODIESTERASE"/>
    <property type="match status" value="1"/>
</dbReference>
<feature type="signal peptide" evidence="1">
    <location>
        <begin position="1"/>
        <end position="19"/>
    </location>
</feature>
<evidence type="ECO:0000256" key="1">
    <source>
        <dbReference type="SAM" id="SignalP"/>
    </source>
</evidence>
<feature type="domain" description="GP-PDE" evidence="2">
    <location>
        <begin position="116"/>
        <end position="386"/>
    </location>
</feature>
<protein>
    <submittedName>
        <fullName evidence="3">Glycerophosphodiester phosphodiesterase</fullName>
    </submittedName>
</protein>
<dbReference type="GO" id="GO:0008081">
    <property type="term" value="F:phosphoric diester hydrolase activity"/>
    <property type="evidence" value="ECO:0007669"/>
    <property type="project" value="InterPro"/>
</dbReference>
<comment type="caution">
    <text evidence="3">The sequence shown here is derived from an EMBL/GenBank/DDBJ whole genome shotgun (WGS) entry which is preliminary data.</text>
</comment>
<dbReference type="AlphaFoldDB" id="A0A4Y8L7A2"/>
<dbReference type="Pfam" id="PF03009">
    <property type="entry name" value="GDPD"/>
    <property type="match status" value="1"/>
</dbReference>
<feature type="chain" id="PRO_5021266213" evidence="1">
    <location>
        <begin position="20"/>
        <end position="388"/>
    </location>
</feature>
<dbReference type="STRING" id="1121485.GCA_000426485_02694"/>
<dbReference type="OrthoDB" id="384721at2"/>
<accession>A0A4Y8L7A2</accession>
<dbReference type="SUPFAM" id="SSF51695">
    <property type="entry name" value="PLC-like phosphodiesterases"/>
    <property type="match status" value="1"/>
</dbReference>
<dbReference type="Gene3D" id="3.20.20.190">
    <property type="entry name" value="Phosphatidylinositol (PI) phosphodiesterase"/>
    <property type="match status" value="1"/>
</dbReference>
<dbReference type="InterPro" id="IPR017946">
    <property type="entry name" value="PLC-like_Pdiesterase_TIM-brl"/>
</dbReference>
<dbReference type="PANTHER" id="PTHR46211:SF14">
    <property type="entry name" value="GLYCEROPHOSPHODIESTER PHOSPHODIESTERASE"/>
    <property type="match status" value="1"/>
</dbReference>
<evidence type="ECO:0000259" key="2">
    <source>
        <dbReference type="PROSITE" id="PS51704"/>
    </source>
</evidence>
<reference evidence="3 4" key="1">
    <citation type="submission" date="2019-03" db="EMBL/GenBank/DDBJ databases">
        <title>San Antonio Military Medical Center submission to MRSN (WRAIR), pending publication.</title>
        <authorList>
            <person name="Blyth D.M."/>
            <person name="Mccarthy S.L."/>
            <person name="Schall S.E."/>
            <person name="Stam J.A."/>
            <person name="Ong A.C."/>
            <person name="Mcgann P.T."/>
        </authorList>
    </citation>
    <scope>NUCLEOTIDE SEQUENCE [LARGE SCALE GENOMIC DNA]</scope>
    <source>
        <strain evidence="3 4">MRSN571793</strain>
    </source>
</reference>
<dbReference type="Proteomes" id="UP000297861">
    <property type="component" value="Unassembled WGS sequence"/>
</dbReference>
<evidence type="ECO:0000313" key="4">
    <source>
        <dbReference type="Proteomes" id="UP000297861"/>
    </source>
</evidence>
<dbReference type="GO" id="GO:0006629">
    <property type="term" value="P:lipid metabolic process"/>
    <property type="evidence" value="ECO:0007669"/>
    <property type="project" value="InterPro"/>
</dbReference>
<organism evidence="3 4">
    <name type="scientific">Dysgonomonas capnocytophagoides</name>
    <dbReference type="NCBI Taxonomy" id="45254"/>
    <lineage>
        <taxon>Bacteria</taxon>
        <taxon>Pseudomonadati</taxon>
        <taxon>Bacteroidota</taxon>
        <taxon>Bacteroidia</taxon>
        <taxon>Bacteroidales</taxon>
        <taxon>Dysgonomonadaceae</taxon>
        <taxon>Dysgonomonas</taxon>
    </lineage>
</organism>
<evidence type="ECO:0000313" key="3">
    <source>
        <dbReference type="EMBL" id="TFD97938.1"/>
    </source>
</evidence>
<name>A0A4Y8L7A2_9BACT</name>
<keyword evidence="4" id="KW-1185">Reference proteome</keyword>
<dbReference type="RefSeq" id="WP_134435684.1">
    <property type="nucleotide sequence ID" value="NZ_SOML01000002.1"/>
</dbReference>
<gene>
    <name evidence="3" type="ORF">E2605_04785</name>
</gene>
<sequence length="388" mass="43532">MKKILLFIVLALSCSGIKAQVKTNLQDYTGRYIFPEGSLTESAIVSIVNDTVLNISASIGECNLRYSKQDVFDLPQYGGDIVFYRNAANDVQGFKISIPMAGIENLEAYKEAKVVFETHGHRGNRGGQPENTIAAMISAMDIGVTTLEMDLQVSKDKKIVVSHDPYFNEKITTTPEGKFLSVDDAHRRLLYTMNYDSIKKYDVGLKFNPDFPDQKKIAANKPLLSDLLQATETHSKAIKRTVLYNIEIKSDPAGDGIKHPSVEEFTDLAMSVISKAGISSRTIIQSFDNRALQVMHQKYPDVKLSLLIEEDDKRSVEQMIRDLGFVPEVISPAFELVTQNMIRYCHSNNIQVIPWTVNNEDDITRLKDMGVDGIISDYPDRLVKRARS</sequence>
<proteinExistence type="predicted"/>
<dbReference type="PROSITE" id="PS51704">
    <property type="entry name" value="GP_PDE"/>
    <property type="match status" value="1"/>
</dbReference>